<reference evidence="2" key="1">
    <citation type="journal article" date="2013" name="Science">
        <title>Comparative analysis of bat genomes provides insight into the evolution of flight and immunity.</title>
        <authorList>
            <person name="Zhang G."/>
            <person name="Cowled C."/>
            <person name="Shi Z."/>
            <person name="Huang Z."/>
            <person name="Bishop-Lilly K.A."/>
            <person name="Fang X."/>
            <person name="Wynne J.W."/>
            <person name="Xiong Z."/>
            <person name="Baker M.L."/>
            <person name="Zhao W."/>
            <person name="Tachedjian M."/>
            <person name="Zhu Y."/>
            <person name="Zhou P."/>
            <person name="Jiang X."/>
            <person name="Ng J."/>
            <person name="Yang L."/>
            <person name="Wu L."/>
            <person name="Xiao J."/>
            <person name="Feng Y."/>
            <person name="Chen Y."/>
            <person name="Sun X."/>
            <person name="Zhang Y."/>
            <person name="Marsh G.A."/>
            <person name="Crameri G."/>
            <person name="Broder C.C."/>
            <person name="Frey K.G."/>
            <person name="Wang L.F."/>
            <person name="Wang J."/>
        </authorList>
    </citation>
    <scope>NUCLEOTIDE SEQUENCE [LARGE SCALE GENOMIC DNA]</scope>
</reference>
<dbReference type="EMBL" id="KB030771">
    <property type="protein sequence ID" value="ELK10034.1"/>
    <property type="molecule type" value="Genomic_DNA"/>
</dbReference>
<evidence type="ECO:0000313" key="1">
    <source>
        <dbReference type="EMBL" id="ELK10034.1"/>
    </source>
</evidence>
<gene>
    <name evidence="1" type="ORF">PAL_GLEAN10015271</name>
</gene>
<sequence length="108" mass="12240">MGPLRVTGEPVVDLDPKELLFRRRVKHVDTIRDVHVTCSQRSKGGKKFETASGEPHRVSDTELGFENNKSCAVRLASRRCFFRNQSGQRKWAVRILVIILQSFSDAGD</sequence>
<dbReference type="InParanoid" id="L5KED5"/>
<dbReference type="Proteomes" id="UP000010552">
    <property type="component" value="Unassembled WGS sequence"/>
</dbReference>
<evidence type="ECO:0000313" key="2">
    <source>
        <dbReference type="Proteomes" id="UP000010552"/>
    </source>
</evidence>
<name>L5KED5_PTEAL</name>
<keyword evidence="2" id="KW-1185">Reference proteome</keyword>
<accession>L5KED5</accession>
<proteinExistence type="predicted"/>
<organism evidence="1 2">
    <name type="scientific">Pteropus alecto</name>
    <name type="common">Black flying fox</name>
    <dbReference type="NCBI Taxonomy" id="9402"/>
    <lineage>
        <taxon>Eukaryota</taxon>
        <taxon>Metazoa</taxon>
        <taxon>Chordata</taxon>
        <taxon>Craniata</taxon>
        <taxon>Vertebrata</taxon>
        <taxon>Euteleostomi</taxon>
        <taxon>Mammalia</taxon>
        <taxon>Eutheria</taxon>
        <taxon>Laurasiatheria</taxon>
        <taxon>Chiroptera</taxon>
        <taxon>Yinpterochiroptera</taxon>
        <taxon>Pteropodoidea</taxon>
        <taxon>Pteropodidae</taxon>
        <taxon>Pteropodinae</taxon>
        <taxon>Pteropus</taxon>
    </lineage>
</organism>
<protein>
    <submittedName>
        <fullName evidence="1">Uncharacterized protein</fullName>
    </submittedName>
</protein>
<dbReference type="AlphaFoldDB" id="L5KED5"/>